<keyword evidence="1" id="KW-0106">Calcium</keyword>
<accession>A0AAN8VFD0</accession>
<dbReference type="InterPro" id="IPR002048">
    <property type="entry name" value="EF_hand_dom"/>
</dbReference>
<dbReference type="PROSITE" id="PS50222">
    <property type="entry name" value="EF_HAND_2"/>
    <property type="match status" value="1"/>
</dbReference>
<dbReference type="Gene3D" id="1.10.238.10">
    <property type="entry name" value="EF-hand"/>
    <property type="match status" value="1"/>
</dbReference>
<dbReference type="SUPFAM" id="SSF47473">
    <property type="entry name" value="EF-hand"/>
    <property type="match status" value="1"/>
</dbReference>
<dbReference type="EMBL" id="JBAMMX010000013">
    <property type="protein sequence ID" value="KAK6928856.1"/>
    <property type="molecule type" value="Genomic_DNA"/>
</dbReference>
<dbReference type="InterPro" id="IPR018247">
    <property type="entry name" value="EF_Hand_1_Ca_BS"/>
</dbReference>
<evidence type="ECO:0000256" key="1">
    <source>
        <dbReference type="ARBA" id="ARBA00022837"/>
    </source>
</evidence>
<dbReference type="PROSITE" id="PS00018">
    <property type="entry name" value="EF_HAND_1"/>
    <property type="match status" value="1"/>
</dbReference>
<name>A0AAN8VFD0_9MAGN</name>
<evidence type="ECO:0000259" key="2">
    <source>
        <dbReference type="PROSITE" id="PS50222"/>
    </source>
</evidence>
<feature type="domain" description="EF-hand" evidence="2">
    <location>
        <begin position="31"/>
        <end position="66"/>
    </location>
</feature>
<protein>
    <submittedName>
        <fullName evidence="3">EF-hand domain</fullName>
    </submittedName>
</protein>
<evidence type="ECO:0000313" key="3">
    <source>
        <dbReference type="EMBL" id="KAK6928856.1"/>
    </source>
</evidence>
<sequence length="77" mass="8830">MVELRLAAVDAAKQKQVEELRDAFANDMGTNHEEVINAIMQDVDTNKDHHISYEEFTAIMKAGINWRKAREQDMSLP</sequence>
<keyword evidence="4" id="KW-1185">Reference proteome</keyword>
<gene>
    <name evidence="3" type="ORF">RJ641_005061</name>
</gene>
<reference evidence="3 4" key="1">
    <citation type="submission" date="2023-12" db="EMBL/GenBank/DDBJ databases">
        <title>A high-quality genome assembly for Dillenia turbinata (Dilleniales).</title>
        <authorList>
            <person name="Chanderbali A."/>
        </authorList>
    </citation>
    <scope>NUCLEOTIDE SEQUENCE [LARGE SCALE GENOMIC DNA]</scope>
    <source>
        <strain evidence="3">LSX21</strain>
        <tissue evidence="3">Leaf</tissue>
    </source>
</reference>
<proteinExistence type="predicted"/>
<dbReference type="InterPro" id="IPR011992">
    <property type="entry name" value="EF-hand-dom_pair"/>
</dbReference>
<organism evidence="3 4">
    <name type="scientific">Dillenia turbinata</name>
    <dbReference type="NCBI Taxonomy" id="194707"/>
    <lineage>
        <taxon>Eukaryota</taxon>
        <taxon>Viridiplantae</taxon>
        <taxon>Streptophyta</taxon>
        <taxon>Embryophyta</taxon>
        <taxon>Tracheophyta</taxon>
        <taxon>Spermatophyta</taxon>
        <taxon>Magnoliopsida</taxon>
        <taxon>eudicotyledons</taxon>
        <taxon>Gunneridae</taxon>
        <taxon>Pentapetalae</taxon>
        <taxon>Dilleniales</taxon>
        <taxon>Dilleniaceae</taxon>
        <taxon>Dillenia</taxon>
    </lineage>
</organism>
<dbReference type="SMART" id="SM00054">
    <property type="entry name" value="EFh"/>
    <property type="match status" value="1"/>
</dbReference>
<dbReference type="Proteomes" id="UP001370490">
    <property type="component" value="Unassembled WGS sequence"/>
</dbReference>
<dbReference type="Pfam" id="PF13499">
    <property type="entry name" value="EF-hand_7"/>
    <property type="match status" value="1"/>
</dbReference>
<dbReference type="AlphaFoldDB" id="A0AAN8VFD0"/>
<comment type="caution">
    <text evidence="3">The sequence shown here is derived from an EMBL/GenBank/DDBJ whole genome shotgun (WGS) entry which is preliminary data.</text>
</comment>
<dbReference type="GO" id="GO:0005509">
    <property type="term" value="F:calcium ion binding"/>
    <property type="evidence" value="ECO:0007669"/>
    <property type="project" value="InterPro"/>
</dbReference>
<evidence type="ECO:0000313" key="4">
    <source>
        <dbReference type="Proteomes" id="UP001370490"/>
    </source>
</evidence>